<dbReference type="InterPro" id="IPR043502">
    <property type="entry name" value="DNA/RNA_pol_sf"/>
</dbReference>
<evidence type="ECO:0000313" key="2">
    <source>
        <dbReference type="Proteomes" id="UP000633509"/>
    </source>
</evidence>
<sequence>MEPIFEADFAPCSYGFRPNRRAHDAIAEIHRMGSHRYEWVLEADIEACFDTI</sequence>
<keyword evidence="1" id="KW-0808">Transferase</keyword>
<evidence type="ECO:0000313" key="1">
    <source>
        <dbReference type="EMBL" id="MBE1586756.1"/>
    </source>
</evidence>
<dbReference type="EMBL" id="JADBEK010000001">
    <property type="protein sequence ID" value="MBE1586756.1"/>
    <property type="molecule type" value="Genomic_DNA"/>
</dbReference>
<protein>
    <submittedName>
        <fullName evidence="1">Retron-type reverse transcriptase</fullName>
    </submittedName>
</protein>
<dbReference type="GO" id="GO:0003964">
    <property type="term" value="F:RNA-directed DNA polymerase activity"/>
    <property type="evidence" value="ECO:0007669"/>
    <property type="project" value="UniProtKB-KW"/>
</dbReference>
<dbReference type="SUPFAM" id="SSF56672">
    <property type="entry name" value="DNA/RNA polymerases"/>
    <property type="match status" value="1"/>
</dbReference>
<dbReference type="InterPro" id="IPR051083">
    <property type="entry name" value="GrpII_Intron_Splice-Mob/Def"/>
</dbReference>
<keyword evidence="2" id="KW-1185">Reference proteome</keyword>
<organism evidence="1 2">
    <name type="scientific">Nonomuraea angiospora</name>
    <dbReference type="NCBI Taxonomy" id="46172"/>
    <lineage>
        <taxon>Bacteria</taxon>
        <taxon>Bacillati</taxon>
        <taxon>Actinomycetota</taxon>
        <taxon>Actinomycetes</taxon>
        <taxon>Streptosporangiales</taxon>
        <taxon>Streptosporangiaceae</taxon>
        <taxon>Nonomuraea</taxon>
    </lineage>
</organism>
<keyword evidence="1" id="KW-0695">RNA-directed DNA polymerase</keyword>
<dbReference type="PANTHER" id="PTHR34047:SF8">
    <property type="entry name" value="PROTEIN YKFC"/>
    <property type="match status" value="1"/>
</dbReference>
<keyword evidence="1" id="KW-0548">Nucleotidyltransferase</keyword>
<accession>A0ABR9M1I5</accession>
<reference evidence="1 2" key="1">
    <citation type="submission" date="2020-10" db="EMBL/GenBank/DDBJ databases">
        <title>Sequencing the genomes of 1000 actinobacteria strains.</title>
        <authorList>
            <person name="Klenk H.-P."/>
        </authorList>
    </citation>
    <scope>NUCLEOTIDE SEQUENCE [LARGE SCALE GENOMIC DNA]</scope>
    <source>
        <strain evidence="1 2">DSM 43173</strain>
    </source>
</reference>
<dbReference type="PANTHER" id="PTHR34047">
    <property type="entry name" value="NUCLEAR INTRON MATURASE 1, MITOCHONDRIAL-RELATED"/>
    <property type="match status" value="1"/>
</dbReference>
<proteinExistence type="predicted"/>
<dbReference type="Proteomes" id="UP000633509">
    <property type="component" value="Unassembled WGS sequence"/>
</dbReference>
<comment type="caution">
    <text evidence="1">The sequence shown here is derived from an EMBL/GenBank/DDBJ whole genome shotgun (WGS) entry which is preliminary data.</text>
</comment>
<name>A0ABR9M1I5_9ACTN</name>
<gene>
    <name evidence="1" type="ORF">H4W80_005014</name>
</gene>